<evidence type="ECO:0000259" key="5">
    <source>
        <dbReference type="Pfam" id="PF04542"/>
    </source>
</evidence>
<evidence type="ECO:0000313" key="9">
    <source>
        <dbReference type="Proteomes" id="UP000233534"/>
    </source>
</evidence>
<dbReference type="Gene3D" id="1.10.1740.10">
    <property type="match status" value="1"/>
</dbReference>
<feature type="domain" description="RNA polymerase sigma-70 region 2" evidence="5">
    <location>
        <begin position="26"/>
        <end position="92"/>
    </location>
</feature>
<organism evidence="7 9">
    <name type="scientific">Acetivibrio saccincola</name>
    <dbReference type="NCBI Taxonomy" id="1677857"/>
    <lineage>
        <taxon>Bacteria</taxon>
        <taxon>Bacillati</taxon>
        <taxon>Bacillota</taxon>
        <taxon>Clostridia</taxon>
        <taxon>Eubacteriales</taxon>
        <taxon>Oscillospiraceae</taxon>
        <taxon>Acetivibrio</taxon>
    </lineage>
</organism>
<dbReference type="Gene3D" id="1.10.10.10">
    <property type="entry name" value="Winged helix-like DNA-binding domain superfamily/Winged helix DNA-binding domain"/>
    <property type="match status" value="1"/>
</dbReference>
<keyword evidence="4" id="KW-0804">Transcription</keyword>
<evidence type="ECO:0000313" key="8">
    <source>
        <dbReference type="EMBL" id="PQQ67585.1"/>
    </source>
</evidence>
<dbReference type="PANTHER" id="PTHR43133">
    <property type="entry name" value="RNA POLYMERASE ECF-TYPE SIGMA FACTO"/>
    <property type="match status" value="1"/>
</dbReference>
<keyword evidence="3" id="KW-0731">Sigma factor</keyword>
<dbReference type="Proteomes" id="UP000233534">
    <property type="component" value="Chromosome"/>
</dbReference>
<evidence type="ECO:0000313" key="7">
    <source>
        <dbReference type="EMBL" id="AUG57693.1"/>
    </source>
</evidence>
<keyword evidence="9" id="KW-1185">Reference proteome</keyword>
<dbReference type="InterPro" id="IPR013249">
    <property type="entry name" value="RNA_pol_sigma70_r4_t2"/>
</dbReference>
<dbReference type="OrthoDB" id="9784984at2"/>
<dbReference type="KEGG" id="hsc:HVS_08935"/>
<dbReference type="InterPro" id="IPR036388">
    <property type="entry name" value="WH-like_DNA-bd_sf"/>
</dbReference>
<accession>A0A2K9EID2</accession>
<dbReference type="SUPFAM" id="SSF88659">
    <property type="entry name" value="Sigma3 and sigma4 domains of RNA polymerase sigma factors"/>
    <property type="match status" value="1"/>
</dbReference>
<evidence type="ECO:0000313" key="10">
    <source>
        <dbReference type="Proteomes" id="UP000239720"/>
    </source>
</evidence>
<dbReference type="AlphaFoldDB" id="A0A2K9EID2"/>
<evidence type="ECO:0000256" key="4">
    <source>
        <dbReference type="ARBA" id="ARBA00023163"/>
    </source>
</evidence>
<evidence type="ECO:0000256" key="1">
    <source>
        <dbReference type="ARBA" id="ARBA00010641"/>
    </source>
</evidence>
<keyword evidence="2" id="KW-0805">Transcription regulation</keyword>
<dbReference type="GO" id="GO:0006352">
    <property type="term" value="P:DNA-templated transcription initiation"/>
    <property type="evidence" value="ECO:0007669"/>
    <property type="project" value="InterPro"/>
</dbReference>
<gene>
    <name evidence="7" type="primary">sigE1</name>
    <name evidence="8" type="ORF">B9R14_13070</name>
    <name evidence="7" type="ORF">HVS_08935</name>
</gene>
<dbReference type="InterPro" id="IPR014284">
    <property type="entry name" value="RNA_pol_sigma-70_dom"/>
</dbReference>
<evidence type="ECO:0000256" key="3">
    <source>
        <dbReference type="ARBA" id="ARBA00023082"/>
    </source>
</evidence>
<dbReference type="RefSeq" id="WP_101301347.1">
    <property type="nucleotide sequence ID" value="NZ_CP025197.1"/>
</dbReference>
<dbReference type="InterPro" id="IPR013324">
    <property type="entry name" value="RNA_pol_sigma_r3/r4-like"/>
</dbReference>
<dbReference type="EMBL" id="CP025197">
    <property type="protein sequence ID" value="AUG57693.1"/>
    <property type="molecule type" value="Genomic_DNA"/>
</dbReference>
<reference evidence="8 10" key="2">
    <citation type="journal article" date="2018" name="Syst. Appl. Microbiol.">
        <title>Characterization and high-quality draft genome sequence of Herbivorax saccincola A7, an anaerobic, alkaliphilic, thermophilic, cellulolytic, and xylanolytic bacterium.</title>
        <authorList>
            <person name="Aikawa S."/>
            <person name="Baramee S."/>
            <person name="Sermsathanaswadi J."/>
            <person name="Thianheng P."/>
            <person name="Tachaapaikoon C."/>
            <person name="Shikata A."/>
            <person name="Waeonukul R."/>
            <person name="Pason P."/>
            <person name="Ratanakhanokchai K."/>
            <person name="Kosugi A."/>
        </authorList>
    </citation>
    <scope>NUCLEOTIDE SEQUENCE [LARGE SCALE GENOMIC DNA]</scope>
    <source>
        <strain evidence="8 10">A7</strain>
    </source>
</reference>
<dbReference type="InterPro" id="IPR039425">
    <property type="entry name" value="RNA_pol_sigma-70-like"/>
</dbReference>
<dbReference type="GO" id="GO:0003677">
    <property type="term" value="F:DNA binding"/>
    <property type="evidence" value="ECO:0007669"/>
    <property type="project" value="InterPro"/>
</dbReference>
<dbReference type="CDD" id="cd06171">
    <property type="entry name" value="Sigma70_r4"/>
    <property type="match status" value="1"/>
</dbReference>
<dbReference type="EMBL" id="NEMB01000003">
    <property type="protein sequence ID" value="PQQ67585.1"/>
    <property type="molecule type" value="Genomic_DNA"/>
</dbReference>
<protein>
    <submittedName>
        <fullName evidence="7">ECF RNA polymerase sigma factor SigE</fullName>
    </submittedName>
    <submittedName>
        <fullName evidence="8">RNA polymerase subunit sigma-24</fullName>
    </submittedName>
</protein>
<dbReference type="NCBIfam" id="TIGR02937">
    <property type="entry name" value="sigma70-ECF"/>
    <property type="match status" value="1"/>
</dbReference>
<dbReference type="InterPro" id="IPR007627">
    <property type="entry name" value="RNA_pol_sigma70_r2"/>
</dbReference>
<dbReference type="InterPro" id="IPR013325">
    <property type="entry name" value="RNA_pol_sigma_r2"/>
</dbReference>
<dbReference type="Pfam" id="PF04542">
    <property type="entry name" value="Sigma70_r2"/>
    <property type="match status" value="1"/>
</dbReference>
<dbReference type="Proteomes" id="UP000239720">
    <property type="component" value="Unassembled WGS sequence"/>
</dbReference>
<evidence type="ECO:0000259" key="6">
    <source>
        <dbReference type="Pfam" id="PF08281"/>
    </source>
</evidence>
<evidence type="ECO:0000256" key="2">
    <source>
        <dbReference type="ARBA" id="ARBA00023015"/>
    </source>
</evidence>
<sequence length="201" mass="23586">MGEKEKCEKQLIKEAKSGSVEAFEELIKQCQKKVFNIAYKMTGSYDDANELAQEAFIRAYKSINKFKGDSLFSTWIYRITTNVCLDELRKRKNQKVISINEDIKYNDEELKPQIKDESPGPEKIYERKEFKSLVKECIESLPPDYKTVIVLRDIEGFSYEEIAKIINCPEGTVKSRINRARKALREIFKNKKELFNEEYVK</sequence>
<dbReference type="SUPFAM" id="SSF88946">
    <property type="entry name" value="Sigma2 domain of RNA polymerase sigma factors"/>
    <property type="match status" value="1"/>
</dbReference>
<comment type="similarity">
    <text evidence="1">Belongs to the sigma-70 factor family. ECF subfamily.</text>
</comment>
<dbReference type="GO" id="GO:0016987">
    <property type="term" value="F:sigma factor activity"/>
    <property type="evidence" value="ECO:0007669"/>
    <property type="project" value="UniProtKB-KW"/>
</dbReference>
<feature type="domain" description="RNA polymerase sigma factor 70 region 4 type 2" evidence="6">
    <location>
        <begin position="134"/>
        <end position="184"/>
    </location>
</feature>
<dbReference type="PANTHER" id="PTHR43133:SF51">
    <property type="entry name" value="RNA POLYMERASE SIGMA FACTOR"/>
    <property type="match status" value="1"/>
</dbReference>
<dbReference type="Pfam" id="PF08281">
    <property type="entry name" value="Sigma70_r4_2"/>
    <property type="match status" value="1"/>
</dbReference>
<name>A0A2K9EID2_9FIRM</name>
<proteinExistence type="inferred from homology"/>
<reference evidence="7 9" key="1">
    <citation type="submission" date="2017-12" db="EMBL/GenBank/DDBJ databases">
        <title>Complete genome sequence of Herbivorax saccincola GGR1, a novel Cellulosome-producing hydrolytic bacterium in a thermophilic biogas plant, established by Illumina and Nanopore MinION sequencing.</title>
        <authorList>
            <person name="Pechtl A."/>
            <person name="Ruckert C."/>
            <person name="Koeck D.E."/>
            <person name="Maus I."/>
            <person name="Winkler A."/>
            <person name="Kalinowski J."/>
            <person name="Puhler A."/>
            <person name="Schwarz W.W."/>
            <person name="Zverlov V.V."/>
            <person name="Schluter A."/>
            <person name="Liebl W."/>
        </authorList>
    </citation>
    <scope>NUCLEOTIDE SEQUENCE [LARGE SCALE GENOMIC DNA]</scope>
    <source>
        <strain evidence="7">GGR1</strain>
        <strain evidence="9">SR1</strain>
    </source>
</reference>